<dbReference type="InterPro" id="IPR004603">
    <property type="entry name" value="DNA_mismatch_endonuc_vsr"/>
</dbReference>
<evidence type="ECO:0000256" key="4">
    <source>
        <dbReference type="ARBA" id="ARBA00022801"/>
    </source>
</evidence>
<comment type="similarity">
    <text evidence="6">Belongs to the Vsr family.</text>
</comment>
<dbReference type="InterPro" id="IPR011335">
    <property type="entry name" value="Restrct_endonuc-II-like"/>
</dbReference>
<organism evidence="7 8">
    <name type="scientific">Candidatus Roizmanbacteria bacterium RIFCSPHIGHO2_12_FULL_44_10</name>
    <dbReference type="NCBI Taxonomy" id="1802054"/>
    <lineage>
        <taxon>Bacteria</taxon>
        <taxon>Candidatus Roizmaniibacteriota</taxon>
    </lineage>
</organism>
<reference evidence="7 8" key="1">
    <citation type="journal article" date="2016" name="Nat. Commun.">
        <title>Thousands of microbial genomes shed light on interconnected biogeochemical processes in an aquifer system.</title>
        <authorList>
            <person name="Anantharaman K."/>
            <person name="Brown C.T."/>
            <person name="Hug L.A."/>
            <person name="Sharon I."/>
            <person name="Castelle C.J."/>
            <person name="Probst A.J."/>
            <person name="Thomas B.C."/>
            <person name="Singh A."/>
            <person name="Wilkins M.J."/>
            <person name="Karaoz U."/>
            <person name="Brodie E.L."/>
            <person name="Williams K.H."/>
            <person name="Hubbard S.S."/>
            <person name="Banfield J.F."/>
        </authorList>
    </citation>
    <scope>NUCLEOTIDE SEQUENCE [LARGE SCALE GENOMIC DNA]</scope>
</reference>
<sequence>MKKRSNKSGNPLSAPKAARDIFSKRKRSEIMSSIRSKNTIFEKKLFYLLRKRGLKFKTHYRGIIGNPDIALPKSRKAVFLHSDFWHGWRLPAWENILPSEFWKTKLKKNRARDKKVLRVLRRNGWKVMILWGHSFRKDPESSVAR</sequence>
<gene>
    <name evidence="7" type="ORF">A3F34_03340</name>
</gene>
<dbReference type="Gene3D" id="3.40.960.10">
    <property type="entry name" value="VSR Endonuclease"/>
    <property type="match status" value="1"/>
</dbReference>
<evidence type="ECO:0000313" key="8">
    <source>
        <dbReference type="Proteomes" id="UP000179024"/>
    </source>
</evidence>
<dbReference type="GO" id="GO:0004519">
    <property type="term" value="F:endonuclease activity"/>
    <property type="evidence" value="ECO:0007669"/>
    <property type="project" value="UniProtKB-KW"/>
</dbReference>
<dbReference type="Proteomes" id="UP000179024">
    <property type="component" value="Unassembled WGS sequence"/>
</dbReference>
<evidence type="ECO:0000256" key="2">
    <source>
        <dbReference type="ARBA" id="ARBA00022759"/>
    </source>
</evidence>
<keyword evidence="4" id="KW-0378">Hydrolase</keyword>
<evidence type="ECO:0000256" key="1">
    <source>
        <dbReference type="ARBA" id="ARBA00022722"/>
    </source>
</evidence>
<comment type="caution">
    <text evidence="7">The sequence shown here is derived from an EMBL/GenBank/DDBJ whole genome shotgun (WGS) entry which is preliminary data.</text>
</comment>
<evidence type="ECO:0000256" key="6">
    <source>
        <dbReference type="ARBA" id="ARBA00029466"/>
    </source>
</evidence>
<evidence type="ECO:0000313" key="7">
    <source>
        <dbReference type="EMBL" id="OGK38590.1"/>
    </source>
</evidence>
<dbReference type="CDD" id="cd00221">
    <property type="entry name" value="Vsr"/>
    <property type="match status" value="1"/>
</dbReference>
<evidence type="ECO:0000256" key="3">
    <source>
        <dbReference type="ARBA" id="ARBA00022763"/>
    </source>
</evidence>
<evidence type="ECO:0008006" key="9">
    <source>
        <dbReference type="Google" id="ProtNLM"/>
    </source>
</evidence>
<keyword evidence="5" id="KW-0234">DNA repair</keyword>
<feature type="non-terminal residue" evidence="7">
    <location>
        <position position="145"/>
    </location>
</feature>
<protein>
    <recommendedName>
        <fullName evidence="9">Very short patch repair endonuclease</fullName>
    </recommendedName>
</protein>
<dbReference type="GO" id="GO:0006298">
    <property type="term" value="P:mismatch repair"/>
    <property type="evidence" value="ECO:0007669"/>
    <property type="project" value="InterPro"/>
</dbReference>
<dbReference type="GO" id="GO:0016787">
    <property type="term" value="F:hydrolase activity"/>
    <property type="evidence" value="ECO:0007669"/>
    <property type="project" value="UniProtKB-KW"/>
</dbReference>
<keyword evidence="3" id="KW-0227">DNA damage</keyword>
<dbReference type="SUPFAM" id="SSF52980">
    <property type="entry name" value="Restriction endonuclease-like"/>
    <property type="match status" value="1"/>
</dbReference>
<keyword evidence="2" id="KW-0255">Endonuclease</keyword>
<proteinExistence type="inferred from homology"/>
<keyword evidence="1" id="KW-0540">Nuclease</keyword>
<dbReference type="EMBL" id="MGAE01000052">
    <property type="protein sequence ID" value="OGK38590.1"/>
    <property type="molecule type" value="Genomic_DNA"/>
</dbReference>
<name>A0A1F7I5F3_9BACT</name>
<dbReference type="AlphaFoldDB" id="A0A1F7I5F3"/>
<accession>A0A1F7I5F3</accession>
<dbReference type="Pfam" id="PF03852">
    <property type="entry name" value="Vsr"/>
    <property type="match status" value="1"/>
</dbReference>
<evidence type="ECO:0000256" key="5">
    <source>
        <dbReference type="ARBA" id="ARBA00023204"/>
    </source>
</evidence>